<evidence type="ECO:0000313" key="3">
    <source>
        <dbReference type="Proteomes" id="UP000824076"/>
    </source>
</evidence>
<dbReference type="SUPFAM" id="SSF49344">
    <property type="entry name" value="CBD9-like"/>
    <property type="match status" value="1"/>
</dbReference>
<name>A0A9D1IL20_9BACT</name>
<dbReference type="AlphaFoldDB" id="A0A9D1IL20"/>
<evidence type="ECO:0000259" key="1">
    <source>
        <dbReference type="Pfam" id="PF16011"/>
    </source>
</evidence>
<feature type="domain" description="Carbohydrate-binding" evidence="1">
    <location>
        <begin position="31"/>
        <end position="214"/>
    </location>
</feature>
<proteinExistence type="predicted"/>
<dbReference type="Proteomes" id="UP000824076">
    <property type="component" value="Unassembled WGS sequence"/>
</dbReference>
<dbReference type="GO" id="GO:0030246">
    <property type="term" value="F:carbohydrate binding"/>
    <property type="evidence" value="ECO:0007669"/>
    <property type="project" value="InterPro"/>
</dbReference>
<dbReference type="GO" id="GO:0004553">
    <property type="term" value="F:hydrolase activity, hydrolyzing O-glycosyl compounds"/>
    <property type="evidence" value="ECO:0007669"/>
    <property type="project" value="InterPro"/>
</dbReference>
<comment type="caution">
    <text evidence="2">The sequence shown here is derived from an EMBL/GenBank/DDBJ whole genome shotgun (WGS) entry which is preliminary data.</text>
</comment>
<sequence length="216" mass="25244">MNEEYVLKAPYMPELDKLPMDAVCDYLELHVSKYGINCVNWKDRFPYHPIAIFSIARGEKYLYVNYFVRCNYLRAVNYENNKSVSEDSCVEFFLQLPDSDEYWNFEFNCIGAVNASHRKDRKHPCRLSDDEIATIKRYASCGNKPFNEMEGMFNWSLTIAIPFSLIGLTAFPAEIKGNFYKCASATKMPHYLSWAPIRTENPDFHRPEFFGKICLE</sequence>
<accession>A0A9D1IL20</accession>
<dbReference type="Gene3D" id="2.60.40.1190">
    <property type="match status" value="1"/>
</dbReference>
<gene>
    <name evidence="2" type="ORF">IAD18_02450</name>
</gene>
<protein>
    <recommendedName>
        <fullName evidence="1">Carbohydrate-binding domain-containing protein</fullName>
    </recommendedName>
</protein>
<evidence type="ECO:0000313" key="2">
    <source>
        <dbReference type="EMBL" id="HIU38511.1"/>
    </source>
</evidence>
<reference evidence="2" key="1">
    <citation type="submission" date="2020-10" db="EMBL/GenBank/DDBJ databases">
        <authorList>
            <person name="Gilroy R."/>
        </authorList>
    </citation>
    <scope>NUCLEOTIDE SEQUENCE</scope>
    <source>
        <strain evidence="2">17073</strain>
    </source>
</reference>
<dbReference type="GO" id="GO:0016052">
    <property type="term" value="P:carbohydrate catabolic process"/>
    <property type="evidence" value="ECO:0007669"/>
    <property type="project" value="InterPro"/>
</dbReference>
<dbReference type="Pfam" id="PF16011">
    <property type="entry name" value="CBM9_2"/>
    <property type="match status" value="1"/>
</dbReference>
<organism evidence="2 3">
    <name type="scientific">Candidatus Limisoma intestinavium</name>
    <dbReference type="NCBI Taxonomy" id="2840856"/>
    <lineage>
        <taxon>Bacteria</taxon>
        <taxon>Pseudomonadati</taxon>
        <taxon>Bacteroidota</taxon>
        <taxon>Bacteroidia</taxon>
        <taxon>Bacteroidales</taxon>
        <taxon>Candidatus Limisoma</taxon>
    </lineage>
</organism>
<dbReference type="EMBL" id="DVMS01000067">
    <property type="protein sequence ID" value="HIU38511.1"/>
    <property type="molecule type" value="Genomic_DNA"/>
</dbReference>
<reference evidence="2" key="2">
    <citation type="journal article" date="2021" name="PeerJ">
        <title>Extensive microbial diversity within the chicken gut microbiome revealed by metagenomics and culture.</title>
        <authorList>
            <person name="Gilroy R."/>
            <person name="Ravi A."/>
            <person name="Getino M."/>
            <person name="Pursley I."/>
            <person name="Horton D.L."/>
            <person name="Alikhan N.F."/>
            <person name="Baker D."/>
            <person name="Gharbi K."/>
            <person name="Hall N."/>
            <person name="Watson M."/>
            <person name="Adriaenssens E.M."/>
            <person name="Foster-Nyarko E."/>
            <person name="Jarju S."/>
            <person name="Secka A."/>
            <person name="Antonio M."/>
            <person name="Oren A."/>
            <person name="Chaudhuri R.R."/>
            <person name="La Ragione R."/>
            <person name="Hildebrand F."/>
            <person name="Pallen M.J."/>
        </authorList>
    </citation>
    <scope>NUCLEOTIDE SEQUENCE</scope>
    <source>
        <strain evidence="2">17073</strain>
    </source>
</reference>
<dbReference type="InterPro" id="IPR010502">
    <property type="entry name" value="Carb-bd_dom_fam9"/>
</dbReference>
<dbReference type="CDD" id="cd09620">
    <property type="entry name" value="CBM9_like_3"/>
    <property type="match status" value="1"/>
</dbReference>